<dbReference type="PANTHER" id="PTHR20883:SF48">
    <property type="entry name" value="ECTOINE DIOXYGENASE"/>
    <property type="match status" value="1"/>
</dbReference>
<protein>
    <submittedName>
        <fullName evidence="1">Phytanoyl-CoA dioxygenase family protein</fullName>
    </submittedName>
</protein>
<dbReference type="Gene3D" id="2.60.120.620">
    <property type="entry name" value="q2cbj1_9rhob like domain"/>
    <property type="match status" value="1"/>
</dbReference>
<dbReference type="PANTHER" id="PTHR20883">
    <property type="entry name" value="PHYTANOYL-COA DIOXYGENASE DOMAIN CONTAINING 1"/>
    <property type="match status" value="1"/>
</dbReference>
<organism evidence="1">
    <name type="scientific">Caldilineaceae bacterium SB0662_bin_9</name>
    <dbReference type="NCBI Taxonomy" id="2605258"/>
    <lineage>
        <taxon>Bacteria</taxon>
        <taxon>Bacillati</taxon>
        <taxon>Chloroflexota</taxon>
        <taxon>Caldilineae</taxon>
        <taxon>Caldilineales</taxon>
        <taxon>Caldilineaceae</taxon>
    </lineage>
</organism>
<gene>
    <name evidence="1" type="ORF">F4Y08_16495</name>
</gene>
<dbReference type="GO" id="GO:0005506">
    <property type="term" value="F:iron ion binding"/>
    <property type="evidence" value="ECO:0007669"/>
    <property type="project" value="UniProtKB-ARBA"/>
</dbReference>
<reference evidence="1" key="1">
    <citation type="submission" date="2019-09" db="EMBL/GenBank/DDBJ databases">
        <title>Characterisation of the sponge microbiome using genome-centric metagenomics.</title>
        <authorList>
            <person name="Engelberts J.P."/>
            <person name="Robbins S.J."/>
            <person name="De Goeij J.M."/>
            <person name="Aranda M."/>
            <person name="Bell S.C."/>
            <person name="Webster N.S."/>
        </authorList>
    </citation>
    <scope>NUCLEOTIDE SEQUENCE</scope>
    <source>
        <strain evidence="1">SB0662_bin_9</strain>
    </source>
</reference>
<dbReference type="SUPFAM" id="SSF51197">
    <property type="entry name" value="Clavaminate synthase-like"/>
    <property type="match status" value="1"/>
</dbReference>
<dbReference type="EMBL" id="VXPY01000120">
    <property type="protein sequence ID" value="MYD91902.1"/>
    <property type="molecule type" value="Genomic_DNA"/>
</dbReference>
<accession>A0A6B1DZ03</accession>
<dbReference type="Pfam" id="PF05721">
    <property type="entry name" value="PhyH"/>
    <property type="match status" value="1"/>
</dbReference>
<sequence length="273" mass="31219">MLTPEQIEFYHENGYLRIPEVFTPEETAELSDEMDRLVEDWAFTSPGWSGAWRNAYMDPDTEKKSKLTAMHDLHFYSDAWMRAVTNNRLTEAIADLIGPNVELHHSTLHIKPPQTGHPFPMHQDNPFYRHENGRFIDTLVHLDDTCHENGEIRFLEGSHKQGFREHITELEDGTPCTPHLPTDEYSLEDTVPVPAKAGDVVLFCINTVHGSYINQTKKPRRLVRVGYRDPQNKQWFGQSVGRPSLMVQGYRIREEGMELLPIGGPATEATGVN</sequence>
<proteinExistence type="predicted"/>
<comment type="caution">
    <text evidence="1">The sequence shown here is derived from an EMBL/GenBank/DDBJ whole genome shotgun (WGS) entry which is preliminary data.</text>
</comment>
<dbReference type="InterPro" id="IPR008775">
    <property type="entry name" value="Phytyl_CoA_dOase-like"/>
</dbReference>
<dbReference type="GO" id="GO:0016706">
    <property type="term" value="F:2-oxoglutarate-dependent dioxygenase activity"/>
    <property type="evidence" value="ECO:0007669"/>
    <property type="project" value="UniProtKB-ARBA"/>
</dbReference>
<dbReference type="AlphaFoldDB" id="A0A6B1DZ03"/>
<keyword evidence="1" id="KW-0560">Oxidoreductase</keyword>
<evidence type="ECO:0000313" key="1">
    <source>
        <dbReference type="EMBL" id="MYD91902.1"/>
    </source>
</evidence>
<keyword evidence="1" id="KW-0223">Dioxygenase</keyword>
<name>A0A6B1DZ03_9CHLR</name>